<dbReference type="PANTHER" id="PTHR35562:SF2">
    <property type="entry name" value="DNA ENDONUCLEASE SMRA-RELATED"/>
    <property type="match status" value="1"/>
</dbReference>
<feature type="compositionally biased region" description="Basic and acidic residues" evidence="1">
    <location>
        <begin position="14"/>
        <end position="26"/>
    </location>
</feature>
<evidence type="ECO:0000256" key="1">
    <source>
        <dbReference type="SAM" id="MobiDB-lite"/>
    </source>
</evidence>
<dbReference type="Pfam" id="PF01713">
    <property type="entry name" value="Smr"/>
    <property type="match status" value="1"/>
</dbReference>
<evidence type="ECO:0000259" key="2">
    <source>
        <dbReference type="PROSITE" id="PS50828"/>
    </source>
</evidence>
<dbReference type="SMART" id="SM00463">
    <property type="entry name" value="SMR"/>
    <property type="match status" value="1"/>
</dbReference>
<dbReference type="HOGENOM" id="CLU_055978_2_0_5"/>
<keyword evidence="4" id="KW-1185">Reference proteome</keyword>
<reference evidence="3 4" key="1">
    <citation type="journal article" date="2010" name="J. Bacteriol.">
        <title>Genome sequences of Oceanicola granulosus HTCC2516(T) and Oceanicola batsensis HTCC2597(TDelta).</title>
        <authorList>
            <person name="Thrash J.C."/>
            <person name="Cho J.C."/>
            <person name="Vergin K.L."/>
            <person name="Giovannoni S.J."/>
        </authorList>
    </citation>
    <scope>NUCLEOTIDE SEQUENCE [LARGE SCALE GENOMIC DNA]</scope>
    <source>
        <strain evidence="4">ATCC BAA-861 / DSM 15982 / KCTC 12143 / HTCC2516</strain>
    </source>
</reference>
<dbReference type="eggNOG" id="COG2840">
    <property type="taxonomic scope" value="Bacteria"/>
</dbReference>
<dbReference type="InterPro" id="IPR002625">
    <property type="entry name" value="Smr_dom"/>
</dbReference>
<dbReference type="Gene3D" id="3.30.1370.110">
    <property type="match status" value="1"/>
</dbReference>
<protein>
    <submittedName>
        <fullName evidence="3">Putative Smr</fullName>
    </submittedName>
</protein>
<dbReference type="PROSITE" id="PS50828">
    <property type="entry name" value="SMR"/>
    <property type="match status" value="1"/>
</dbReference>
<dbReference type="EMBL" id="AAOT01000001">
    <property type="protein sequence ID" value="EAR53036.1"/>
    <property type="molecule type" value="Genomic_DNA"/>
</dbReference>
<dbReference type="InterPro" id="IPR036063">
    <property type="entry name" value="Smr_dom_sf"/>
</dbReference>
<dbReference type="AlphaFoldDB" id="Q2CJV3"/>
<sequence>MSRRRRISPEEEALWERVKKTADPLRKAAPRPAPPPKPALTRPEAPSAPDPLPRFEVGAKVDHSRDHDLVAGLSQRLAATPPAMDRKTHTRLKRGKMRPEGRLDLHGMTLSEAHPELLDFILRAHAAGKRLVLVITGKGKPRDRGGPIPTRTGVLRHQVPQWLRMQPLAPLVLDIAEAHVSHGGHGAFYVYLRRRR</sequence>
<evidence type="ECO:0000313" key="4">
    <source>
        <dbReference type="Proteomes" id="UP000003635"/>
    </source>
</evidence>
<dbReference type="SUPFAM" id="SSF160443">
    <property type="entry name" value="SMR domain-like"/>
    <property type="match status" value="1"/>
</dbReference>
<feature type="domain" description="Smr" evidence="2">
    <location>
        <begin position="103"/>
        <end position="193"/>
    </location>
</feature>
<name>Q2CJV3_OCEGH</name>
<dbReference type="OrthoDB" id="7165597at2"/>
<dbReference type="PANTHER" id="PTHR35562">
    <property type="entry name" value="DNA ENDONUCLEASE SMRA-RELATED"/>
    <property type="match status" value="1"/>
</dbReference>
<accession>Q2CJV3</accession>
<dbReference type="RefSeq" id="WP_007255770.1">
    <property type="nucleotide sequence ID" value="NZ_CH724107.1"/>
</dbReference>
<feature type="region of interest" description="Disordered" evidence="1">
    <location>
        <begin position="1"/>
        <end position="54"/>
    </location>
</feature>
<comment type="caution">
    <text evidence="3">The sequence shown here is derived from an EMBL/GenBank/DDBJ whole genome shotgun (WGS) entry which is preliminary data.</text>
</comment>
<proteinExistence type="predicted"/>
<organism evidence="3 4">
    <name type="scientific">Oceanicola granulosus (strain ATCC BAA-861 / DSM 15982 / KCTC 12143 / HTCC2516)</name>
    <dbReference type="NCBI Taxonomy" id="314256"/>
    <lineage>
        <taxon>Bacteria</taxon>
        <taxon>Pseudomonadati</taxon>
        <taxon>Pseudomonadota</taxon>
        <taxon>Alphaproteobacteria</taxon>
        <taxon>Rhodobacterales</taxon>
        <taxon>Roseobacteraceae</taxon>
        <taxon>Oceanicola</taxon>
    </lineage>
</organism>
<dbReference type="STRING" id="314256.OG2516_11251"/>
<gene>
    <name evidence="3" type="ORF">OG2516_11251</name>
</gene>
<evidence type="ECO:0000313" key="3">
    <source>
        <dbReference type="EMBL" id="EAR53036.1"/>
    </source>
</evidence>
<dbReference type="Proteomes" id="UP000003635">
    <property type="component" value="Unassembled WGS sequence"/>
</dbReference>